<dbReference type="AlphaFoldDB" id="A0A843W162"/>
<keyword evidence="4" id="KW-1185">Reference proteome</keyword>
<evidence type="ECO:0000256" key="1">
    <source>
        <dbReference type="ARBA" id="ARBA00010928"/>
    </source>
</evidence>
<protein>
    <recommendedName>
        <fullName evidence="2">GFO/IDH/MocA-like oxidoreductase domain-containing protein</fullName>
    </recommendedName>
</protein>
<dbReference type="InterPro" id="IPR055170">
    <property type="entry name" value="GFO_IDH_MocA-like_dom"/>
</dbReference>
<organism evidence="3 4">
    <name type="scientific">Colocasia esculenta</name>
    <name type="common">Wild taro</name>
    <name type="synonym">Arum esculentum</name>
    <dbReference type="NCBI Taxonomy" id="4460"/>
    <lineage>
        <taxon>Eukaryota</taxon>
        <taxon>Viridiplantae</taxon>
        <taxon>Streptophyta</taxon>
        <taxon>Embryophyta</taxon>
        <taxon>Tracheophyta</taxon>
        <taxon>Spermatophyta</taxon>
        <taxon>Magnoliopsida</taxon>
        <taxon>Liliopsida</taxon>
        <taxon>Araceae</taxon>
        <taxon>Aroideae</taxon>
        <taxon>Colocasieae</taxon>
        <taxon>Colocasia</taxon>
    </lineage>
</organism>
<dbReference type="Gene3D" id="3.30.360.10">
    <property type="entry name" value="Dihydrodipicolinate Reductase, domain 2"/>
    <property type="match status" value="1"/>
</dbReference>
<reference evidence="3" key="1">
    <citation type="submission" date="2017-07" db="EMBL/GenBank/DDBJ databases">
        <title>Taro Niue Genome Assembly and Annotation.</title>
        <authorList>
            <person name="Atibalentja N."/>
            <person name="Keating K."/>
            <person name="Fields C.J."/>
        </authorList>
    </citation>
    <scope>NUCLEOTIDE SEQUENCE</scope>
    <source>
        <strain evidence="3">Niue_2</strain>
        <tissue evidence="3">Leaf</tissue>
    </source>
</reference>
<evidence type="ECO:0000313" key="4">
    <source>
        <dbReference type="Proteomes" id="UP000652761"/>
    </source>
</evidence>
<gene>
    <name evidence="3" type="ORF">Taro_036283</name>
</gene>
<sequence length="252" mass="27678">MEYNALIFELISEFVGKSKSSQGRSAGKLSVEPHWGLYQEITSEPVKEVGYLPSRERDEDLNDIRVKPDLDALGALGDVGWYCIRSILWAANYELPKTVIALPGPVSNKAGVLLSCGSSLVWEDGKIATFHGSFLSHLTMELCVIGTKGTLRVSDFVVPFDEPSASFTFASDACFTELVTGWQHLAGNHIVNTDLPQEARMVTEFSRLVRSIKDSASKPDKRCPNVTRKTQLVLDAVKASIENGFQPVDIIS</sequence>
<dbReference type="OrthoDB" id="2129491at2759"/>
<dbReference type="PANTHER" id="PTHR46368:SF4">
    <property type="entry name" value="OS10G0403700 PROTEIN"/>
    <property type="match status" value="1"/>
</dbReference>
<dbReference type="EMBL" id="NMUH01003046">
    <property type="protein sequence ID" value="MQM03502.1"/>
    <property type="molecule type" value="Genomic_DNA"/>
</dbReference>
<dbReference type="Proteomes" id="UP000652761">
    <property type="component" value="Unassembled WGS sequence"/>
</dbReference>
<proteinExistence type="inferred from homology"/>
<evidence type="ECO:0000313" key="3">
    <source>
        <dbReference type="EMBL" id="MQM03502.1"/>
    </source>
</evidence>
<comment type="similarity">
    <text evidence="1">Belongs to the Gfo/Idh/MocA family.</text>
</comment>
<feature type="domain" description="GFO/IDH/MocA-like oxidoreductase" evidence="2">
    <location>
        <begin position="59"/>
        <end position="152"/>
    </location>
</feature>
<accession>A0A843W162</accession>
<name>A0A843W162_COLES</name>
<dbReference type="SUPFAM" id="SSF55347">
    <property type="entry name" value="Glyceraldehyde-3-phosphate dehydrogenase-like, C-terminal domain"/>
    <property type="match status" value="1"/>
</dbReference>
<comment type="caution">
    <text evidence="3">The sequence shown here is derived from an EMBL/GenBank/DDBJ whole genome shotgun (WGS) entry which is preliminary data.</text>
</comment>
<evidence type="ECO:0000259" key="2">
    <source>
        <dbReference type="Pfam" id="PF22725"/>
    </source>
</evidence>
<dbReference type="PANTHER" id="PTHR46368">
    <property type="match status" value="1"/>
</dbReference>
<dbReference type="Pfam" id="PF22725">
    <property type="entry name" value="GFO_IDH_MocA_C3"/>
    <property type="match status" value="1"/>
</dbReference>